<comment type="caution">
    <text evidence="6">The sequence shown here is derived from an EMBL/GenBank/DDBJ whole genome shotgun (WGS) entry which is preliminary data.</text>
</comment>
<keyword evidence="3 5" id="KW-0479">Metal-binding</keyword>
<dbReference type="PROSITE" id="PS00086">
    <property type="entry name" value="CYTOCHROME_P450"/>
    <property type="match status" value="1"/>
</dbReference>
<keyword evidence="5" id="KW-0503">Monooxygenase</keyword>
<dbReference type="PRINTS" id="PR00463">
    <property type="entry name" value="EP450I"/>
</dbReference>
<keyword evidence="5" id="KW-0349">Heme</keyword>
<sequence>MDLEYTLKHIGTASHQAVEYLSERANLEKIGKITAISVATYYVANKLYDAFLGPLGSVPGPLYAKFIEVPKIFLDIPRGTSFQMFRDFHDKYGPIVRLGPKTIAVSDKDLIRDVLVTEDLPKGPLYKVFQGHGKLSVFSATDKEWHKRRRRVVAPAFSVKYLKSLEPFMRDVTLNLINKIDRTIDGDHGDDNVGQVDIWTLFKSFSLDVLGETAFGTSFDMINDNAHFIPKAINDEMRNGAISAYYPLLSKIFLKGGGKMNPKIDEFLRGVIEARINETEKREDILQILIETKEADEQDDRLNADAIMGETALFLIAGSETISNTLGFTVINLLRTPEVLAKLYAELDQVHLEEGQSVFDHDQIKNLTYLNAVLYESMRINTAAGSALPRITTGPTKLANLTLEKDTVVMTNLYHIHTDKRYWPSPYEFKPERWIPEEQDNFEVNDLDAFFGFSAGSRNCIGKNFALQEMRLCLASLLKNFEITPIAAEMEQAKELRTYITMTIASHTFDCKSCKLGHLFRILIIQRTEPTLRVRNIIMCACNKVLYFSDLTEILLSVLSSKLIEIRAYKAIVCILE</sequence>
<dbReference type="InterPro" id="IPR017972">
    <property type="entry name" value="Cyt_P450_CS"/>
</dbReference>
<keyword evidence="5" id="KW-0560">Oxidoreductase</keyword>
<name>A0ABP9YNS9_9FUNG</name>
<evidence type="ECO:0008006" key="8">
    <source>
        <dbReference type="Google" id="ProtNLM"/>
    </source>
</evidence>
<dbReference type="Proteomes" id="UP001473302">
    <property type="component" value="Unassembled WGS sequence"/>
</dbReference>
<evidence type="ECO:0000313" key="6">
    <source>
        <dbReference type="EMBL" id="GAA5808523.1"/>
    </source>
</evidence>
<dbReference type="Gene3D" id="1.10.630.10">
    <property type="entry name" value="Cytochrome P450"/>
    <property type="match status" value="1"/>
</dbReference>
<evidence type="ECO:0000256" key="4">
    <source>
        <dbReference type="ARBA" id="ARBA00023004"/>
    </source>
</evidence>
<evidence type="ECO:0000256" key="2">
    <source>
        <dbReference type="ARBA" id="ARBA00010617"/>
    </source>
</evidence>
<dbReference type="InterPro" id="IPR002401">
    <property type="entry name" value="Cyt_P450_E_grp-I"/>
</dbReference>
<dbReference type="PANTHER" id="PTHR24305">
    <property type="entry name" value="CYTOCHROME P450"/>
    <property type="match status" value="1"/>
</dbReference>
<dbReference type="PANTHER" id="PTHR24305:SF166">
    <property type="entry name" value="CYTOCHROME P450 12A4, MITOCHONDRIAL-RELATED"/>
    <property type="match status" value="1"/>
</dbReference>
<accession>A0ABP9YNS9</accession>
<dbReference type="SUPFAM" id="SSF48264">
    <property type="entry name" value="Cytochrome P450"/>
    <property type="match status" value="1"/>
</dbReference>
<proteinExistence type="inferred from homology"/>
<gene>
    <name evidence="6" type="ORF">MFLAVUS_001914</name>
</gene>
<dbReference type="Pfam" id="PF00067">
    <property type="entry name" value="p450"/>
    <property type="match status" value="1"/>
</dbReference>
<dbReference type="PRINTS" id="PR00385">
    <property type="entry name" value="P450"/>
</dbReference>
<evidence type="ECO:0000256" key="1">
    <source>
        <dbReference type="ARBA" id="ARBA00001971"/>
    </source>
</evidence>
<dbReference type="InterPro" id="IPR050121">
    <property type="entry name" value="Cytochrome_P450_monoxygenase"/>
</dbReference>
<evidence type="ECO:0000313" key="7">
    <source>
        <dbReference type="Proteomes" id="UP001473302"/>
    </source>
</evidence>
<evidence type="ECO:0000256" key="5">
    <source>
        <dbReference type="RuleBase" id="RU000461"/>
    </source>
</evidence>
<protein>
    <recommendedName>
        <fullName evidence="8">Cytochrome P450</fullName>
    </recommendedName>
</protein>
<dbReference type="InterPro" id="IPR001128">
    <property type="entry name" value="Cyt_P450"/>
</dbReference>
<comment type="cofactor">
    <cofactor evidence="1">
        <name>heme</name>
        <dbReference type="ChEBI" id="CHEBI:30413"/>
    </cofactor>
</comment>
<dbReference type="InterPro" id="IPR036396">
    <property type="entry name" value="Cyt_P450_sf"/>
</dbReference>
<organism evidence="6 7">
    <name type="scientific">Mucor flavus</name>
    <dbReference type="NCBI Taxonomy" id="439312"/>
    <lineage>
        <taxon>Eukaryota</taxon>
        <taxon>Fungi</taxon>
        <taxon>Fungi incertae sedis</taxon>
        <taxon>Mucoromycota</taxon>
        <taxon>Mucoromycotina</taxon>
        <taxon>Mucoromycetes</taxon>
        <taxon>Mucorales</taxon>
        <taxon>Mucorineae</taxon>
        <taxon>Mucoraceae</taxon>
        <taxon>Mucor</taxon>
    </lineage>
</organism>
<keyword evidence="4 5" id="KW-0408">Iron</keyword>
<comment type="similarity">
    <text evidence="2 5">Belongs to the cytochrome P450 family.</text>
</comment>
<dbReference type="EMBL" id="BAABUK010000003">
    <property type="protein sequence ID" value="GAA5808523.1"/>
    <property type="molecule type" value="Genomic_DNA"/>
</dbReference>
<reference evidence="6 7" key="1">
    <citation type="submission" date="2024-04" db="EMBL/GenBank/DDBJ databases">
        <title>genome sequences of Mucor flavus KT1a and Helicostylum pulchrum KT1b strains isolated from the surface of a dry-aged beef.</title>
        <authorList>
            <person name="Toyotome T."/>
            <person name="Hosono M."/>
            <person name="Torimaru M."/>
            <person name="Fukuda K."/>
            <person name="Mikami N."/>
        </authorList>
    </citation>
    <scope>NUCLEOTIDE SEQUENCE [LARGE SCALE GENOMIC DNA]</scope>
    <source>
        <strain evidence="6 7">KT1a</strain>
    </source>
</reference>
<evidence type="ECO:0000256" key="3">
    <source>
        <dbReference type="ARBA" id="ARBA00022723"/>
    </source>
</evidence>
<keyword evidence="7" id="KW-1185">Reference proteome</keyword>